<dbReference type="OrthoDB" id="377733at2759"/>
<dbReference type="AlphaFoldDB" id="A0A653DNB9"/>
<gene>
    <name evidence="1" type="ORF">CALMAC_LOCUS19018</name>
</gene>
<dbReference type="Pfam" id="PF13246">
    <property type="entry name" value="Cation_ATPase"/>
    <property type="match status" value="1"/>
</dbReference>
<organism evidence="1 2">
    <name type="scientific">Callosobruchus maculatus</name>
    <name type="common">Southern cowpea weevil</name>
    <name type="synonym">Pulse bruchid</name>
    <dbReference type="NCBI Taxonomy" id="64391"/>
    <lineage>
        <taxon>Eukaryota</taxon>
        <taxon>Metazoa</taxon>
        <taxon>Ecdysozoa</taxon>
        <taxon>Arthropoda</taxon>
        <taxon>Hexapoda</taxon>
        <taxon>Insecta</taxon>
        <taxon>Pterygota</taxon>
        <taxon>Neoptera</taxon>
        <taxon>Endopterygota</taxon>
        <taxon>Coleoptera</taxon>
        <taxon>Polyphaga</taxon>
        <taxon>Cucujiformia</taxon>
        <taxon>Chrysomeloidea</taxon>
        <taxon>Chrysomelidae</taxon>
        <taxon>Bruchinae</taxon>
        <taxon>Bruchini</taxon>
        <taxon>Callosobruchus</taxon>
    </lineage>
</organism>
<accession>A0A653DNB9</accession>
<dbReference type="Proteomes" id="UP000410492">
    <property type="component" value="Unassembled WGS sequence"/>
</dbReference>
<protein>
    <submittedName>
        <fullName evidence="1">Uncharacterized protein</fullName>
    </submittedName>
</protein>
<dbReference type="GO" id="GO:0000166">
    <property type="term" value="F:nucleotide binding"/>
    <property type="evidence" value="ECO:0007669"/>
    <property type="project" value="InterPro"/>
</dbReference>
<keyword evidence="2" id="KW-1185">Reference proteome</keyword>
<reference evidence="1 2" key="1">
    <citation type="submission" date="2019-01" db="EMBL/GenBank/DDBJ databases">
        <authorList>
            <person name="Sayadi A."/>
        </authorList>
    </citation>
    <scope>NUCLEOTIDE SEQUENCE [LARGE SCALE GENOMIC DNA]</scope>
</reference>
<evidence type="ECO:0000313" key="1">
    <source>
        <dbReference type="EMBL" id="VEN61675.1"/>
    </source>
</evidence>
<feature type="non-terminal residue" evidence="1">
    <location>
        <position position="55"/>
    </location>
</feature>
<proteinExistence type="predicted"/>
<dbReference type="EMBL" id="CAACVG010013308">
    <property type="protein sequence ID" value="VEN61675.1"/>
    <property type="molecule type" value="Genomic_DNA"/>
</dbReference>
<dbReference type="InterPro" id="IPR023299">
    <property type="entry name" value="ATPase_P-typ_cyto_dom_N"/>
</dbReference>
<dbReference type="SUPFAM" id="SSF81660">
    <property type="entry name" value="Metal cation-transporting ATPase, ATP-binding domain N"/>
    <property type="match status" value="1"/>
</dbReference>
<evidence type="ECO:0000313" key="2">
    <source>
        <dbReference type="Proteomes" id="UP000410492"/>
    </source>
</evidence>
<name>A0A653DNB9_CALMS</name>
<dbReference type="Gene3D" id="3.40.1110.10">
    <property type="entry name" value="Calcium-transporting ATPase, cytoplasmic domain N"/>
    <property type="match status" value="1"/>
</dbReference>
<sequence length="55" mass="6394">MPAVEEDTNLCDGRNTDDGRLNYEILNVLPFDSTRKRMSIIVRHPNSKQIILYCK</sequence>